<gene>
    <name evidence="5" type="ORF">DW042_23895</name>
</gene>
<dbReference type="EMBL" id="QROC01000063">
    <property type="protein sequence ID" value="RHK89010.1"/>
    <property type="molecule type" value="Genomic_DNA"/>
</dbReference>
<protein>
    <submittedName>
        <fullName evidence="5">GTP-binding protein</fullName>
    </submittedName>
</protein>
<dbReference type="GO" id="GO:0006412">
    <property type="term" value="P:translation"/>
    <property type="evidence" value="ECO:0007669"/>
    <property type="project" value="UniProtKB-KW"/>
</dbReference>
<sequence length="128" mass="13960">MNIINLGILAHIDAGKTSVTENLLFASGATEKCGRVDNGDTITDSMDIEKRRGITVRASTTSIIRNGVKCNIIDTPGHMDFIAEVERTFKMLDGAVLILSAKEGIQAQTKLLFNTLQKLQIPTIIFIN</sequence>
<evidence type="ECO:0000259" key="4">
    <source>
        <dbReference type="PROSITE" id="PS51722"/>
    </source>
</evidence>
<keyword evidence="1" id="KW-0547">Nucleotide-binding</keyword>
<feature type="domain" description="Tr-type G" evidence="4">
    <location>
        <begin position="1"/>
        <end position="128"/>
    </location>
</feature>
<evidence type="ECO:0000313" key="6">
    <source>
        <dbReference type="Proteomes" id="UP000284417"/>
    </source>
</evidence>
<dbReference type="PRINTS" id="PR00315">
    <property type="entry name" value="ELONGATNFCT"/>
</dbReference>
<dbReference type="InterPro" id="IPR005225">
    <property type="entry name" value="Small_GTP-bd"/>
</dbReference>
<dbReference type="AlphaFoldDB" id="A0A415HDV0"/>
<evidence type="ECO:0000256" key="2">
    <source>
        <dbReference type="ARBA" id="ARBA00022917"/>
    </source>
</evidence>
<dbReference type="PANTHER" id="PTHR43261:SF1">
    <property type="entry name" value="RIBOSOME-RELEASING FACTOR 2, MITOCHONDRIAL"/>
    <property type="match status" value="1"/>
</dbReference>
<dbReference type="GO" id="GO:0005525">
    <property type="term" value="F:GTP binding"/>
    <property type="evidence" value="ECO:0007669"/>
    <property type="project" value="UniProtKB-KW"/>
</dbReference>
<dbReference type="InterPro" id="IPR031157">
    <property type="entry name" value="G_TR_CS"/>
</dbReference>
<dbReference type="PROSITE" id="PS51722">
    <property type="entry name" value="G_TR_2"/>
    <property type="match status" value="1"/>
</dbReference>
<reference evidence="5 6" key="1">
    <citation type="submission" date="2018-08" db="EMBL/GenBank/DDBJ databases">
        <title>A genome reference for cultivated species of the human gut microbiota.</title>
        <authorList>
            <person name="Zou Y."/>
            <person name="Xue W."/>
            <person name="Luo G."/>
        </authorList>
    </citation>
    <scope>NUCLEOTIDE SEQUENCE [LARGE SCALE GENOMIC DNA]</scope>
    <source>
        <strain evidence="5 6">AF39-6AC</strain>
    </source>
</reference>
<dbReference type="GO" id="GO:0003924">
    <property type="term" value="F:GTPase activity"/>
    <property type="evidence" value="ECO:0007669"/>
    <property type="project" value="InterPro"/>
</dbReference>
<dbReference type="PROSITE" id="PS00301">
    <property type="entry name" value="G_TR_1"/>
    <property type="match status" value="1"/>
</dbReference>
<dbReference type="SUPFAM" id="SSF52540">
    <property type="entry name" value="P-loop containing nucleoside triphosphate hydrolases"/>
    <property type="match status" value="1"/>
</dbReference>
<name>A0A415HDV0_9BACE</name>
<proteinExistence type="predicted"/>
<feature type="non-terminal residue" evidence="5">
    <location>
        <position position="128"/>
    </location>
</feature>
<dbReference type="Gene3D" id="3.40.50.300">
    <property type="entry name" value="P-loop containing nucleotide triphosphate hydrolases"/>
    <property type="match status" value="1"/>
</dbReference>
<dbReference type="InterPro" id="IPR000795">
    <property type="entry name" value="T_Tr_GTP-bd_dom"/>
</dbReference>
<dbReference type="Proteomes" id="UP000284417">
    <property type="component" value="Unassembled WGS sequence"/>
</dbReference>
<keyword evidence="3" id="KW-0342">GTP-binding</keyword>
<organism evidence="5 6">
    <name type="scientific">Bacteroides xylanisolvens</name>
    <dbReference type="NCBI Taxonomy" id="371601"/>
    <lineage>
        <taxon>Bacteria</taxon>
        <taxon>Pseudomonadati</taxon>
        <taxon>Bacteroidota</taxon>
        <taxon>Bacteroidia</taxon>
        <taxon>Bacteroidales</taxon>
        <taxon>Bacteroidaceae</taxon>
        <taxon>Bacteroides</taxon>
    </lineage>
</organism>
<keyword evidence="2" id="KW-0648">Protein biosynthesis</keyword>
<evidence type="ECO:0000313" key="5">
    <source>
        <dbReference type="EMBL" id="RHK89010.1"/>
    </source>
</evidence>
<dbReference type="GO" id="GO:0032790">
    <property type="term" value="P:ribosome disassembly"/>
    <property type="evidence" value="ECO:0007669"/>
    <property type="project" value="TreeGrafter"/>
</dbReference>
<dbReference type="PANTHER" id="PTHR43261">
    <property type="entry name" value="TRANSLATION ELONGATION FACTOR G-RELATED"/>
    <property type="match status" value="1"/>
</dbReference>
<comment type="caution">
    <text evidence="5">The sequence shown here is derived from an EMBL/GenBank/DDBJ whole genome shotgun (WGS) entry which is preliminary data.</text>
</comment>
<accession>A0A415HDV0</accession>
<evidence type="ECO:0000256" key="1">
    <source>
        <dbReference type="ARBA" id="ARBA00022741"/>
    </source>
</evidence>
<evidence type="ECO:0000256" key="3">
    <source>
        <dbReference type="ARBA" id="ARBA00023134"/>
    </source>
</evidence>
<dbReference type="Pfam" id="PF00009">
    <property type="entry name" value="GTP_EFTU"/>
    <property type="match status" value="1"/>
</dbReference>
<dbReference type="NCBIfam" id="TIGR00231">
    <property type="entry name" value="small_GTP"/>
    <property type="match status" value="1"/>
</dbReference>
<dbReference type="InterPro" id="IPR027417">
    <property type="entry name" value="P-loop_NTPase"/>
</dbReference>
<dbReference type="RefSeq" id="WP_118408953.1">
    <property type="nucleotide sequence ID" value="NZ_QROC01000063.1"/>
</dbReference>